<dbReference type="InterPro" id="IPR017907">
    <property type="entry name" value="Znf_RING_CS"/>
</dbReference>
<keyword evidence="11" id="KW-0732">Signal</keyword>
<evidence type="ECO:0000256" key="6">
    <source>
        <dbReference type="ARBA" id="ARBA00022989"/>
    </source>
</evidence>
<evidence type="ECO:0000256" key="9">
    <source>
        <dbReference type="SAM" id="MobiDB-lite"/>
    </source>
</evidence>
<keyword evidence="2 10" id="KW-0812">Transmembrane</keyword>
<keyword evidence="14" id="KW-1185">Reference proteome</keyword>
<organism evidence="13 14">
    <name type="scientific">Absidia repens</name>
    <dbReference type="NCBI Taxonomy" id="90262"/>
    <lineage>
        <taxon>Eukaryota</taxon>
        <taxon>Fungi</taxon>
        <taxon>Fungi incertae sedis</taxon>
        <taxon>Mucoromycota</taxon>
        <taxon>Mucoromycotina</taxon>
        <taxon>Mucoromycetes</taxon>
        <taxon>Mucorales</taxon>
        <taxon>Cunninghamellaceae</taxon>
        <taxon>Absidia</taxon>
    </lineage>
</organism>
<evidence type="ECO:0000256" key="7">
    <source>
        <dbReference type="ARBA" id="ARBA00023136"/>
    </source>
</evidence>
<feature type="region of interest" description="Disordered" evidence="9">
    <location>
        <begin position="412"/>
        <end position="499"/>
    </location>
</feature>
<accession>A0A1X2I831</accession>
<name>A0A1X2I831_9FUNG</name>
<evidence type="ECO:0000259" key="12">
    <source>
        <dbReference type="PROSITE" id="PS50089"/>
    </source>
</evidence>
<dbReference type="SMART" id="SM00184">
    <property type="entry name" value="RING"/>
    <property type="match status" value="1"/>
</dbReference>
<dbReference type="PROSITE" id="PS00518">
    <property type="entry name" value="ZF_RING_1"/>
    <property type="match status" value="1"/>
</dbReference>
<keyword evidence="7 10" id="KW-0472">Membrane</keyword>
<sequence>MAPSSLFFFLVTLLHLFGWKTVVAQVTAENPLIWQTLVSPYSSNNYDYVSESTYKYYSQDFQTVHAYNDNYGHNQRLLINAGDGCHNLTFATIASYNNGLSAFIKRQPVMGLVTRGGGCTWSTKLNTMKSLVMENANLDMTGVLIYDDNNNATTGDASIIRVLPSQLGPTHWNTSMAPQRNVSSMLDNDLSNNAGTLFMAVYYIPYAFAQEMLGKMNNTNSHYVMLAPYFFDGMMDDNPSNSNTNGNNSDSTDDNGVGTDNIFGAGNRGYIAYLVAAGAAIIMAIILFRWCRHPRFGLGRYRRNNVHDPEEQLPYFSSRRAYQPQIELDPVSCIPIEKLDVMCAAQPASEVLDQMKNTVCAICLDDFKPTSIIRLLPCHHGFCVACIDFWLTKKSSVCPICKYDCAPPQVEEEEEEEDDLGKMHPTTNTLSPSLPPSSSSSTSTTPAPPPPPATATTQAQVPDLTERDLGTTSSSSPPPYIQSSLSPETSTRTTPPPSS</sequence>
<feature type="chain" id="PRO_5010862087" description="RING-type domain-containing protein" evidence="11">
    <location>
        <begin position="25"/>
        <end position="499"/>
    </location>
</feature>
<dbReference type="GO" id="GO:0016020">
    <property type="term" value="C:membrane"/>
    <property type="evidence" value="ECO:0007669"/>
    <property type="project" value="UniProtKB-SubCell"/>
</dbReference>
<feature type="domain" description="RING-type" evidence="12">
    <location>
        <begin position="360"/>
        <end position="402"/>
    </location>
</feature>
<evidence type="ECO:0000256" key="2">
    <source>
        <dbReference type="ARBA" id="ARBA00022692"/>
    </source>
</evidence>
<evidence type="ECO:0000256" key="1">
    <source>
        <dbReference type="ARBA" id="ARBA00004370"/>
    </source>
</evidence>
<evidence type="ECO:0000313" key="14">
    <source>
        <dbReference type="Proteomes" id="UP000193560"/>
    </source>
</evidence>
<dbReference type="Proteomes" id="UP000193560">
    <property type="component" value="Unassembled WGS sequence"/>
</dbReference>
<feature type="signal peptide" evidence="11">
    <location>
        <begin position="1"/>
        <end position="24"/>
    </location>
</feature>
<evidence type="ECO:0000313" key="13">
    <source>
        <dbReference type="EMBL" id="ORZ11450.1"/>
    </source>
</evidence>
<dbReference type="EMBL" id="MCGE01000021">
    <property type="protein sequence ID" value="ORZ11450.1"/>
    <property type="molecule type" value="Genomic_DNA"/>
</dbReference>
<reference evidence="13 14" key="1">
    <citation type="submission" date="2016-07" db="EMBL/GenBank/DDBJ databases">
        <title>Pervasive Adenine N6-methylation of Active Genes in Fungi.</title>
        <authorList>
            <consortium name="DOE Joint Genome Institute"/>
            <person name="Mondo S.J."/>
            <person name="Dannebaum R.O."/>
            <person name="Kuo R.C."/>
            <person name="Labutti K."/>
            <person name="Haridas S."/>
            <person name="Kuo A."/>
            <person name="Salamov A."/>
            <person name="Ahrendt S.R."/>
            <person name="Lipzen A."/>
            <person name="Sullivan W."/>
            <person name="Andreopoulos W.B."/>
            <person name="Clum A."/>
            <person name="Lindquist E."/>
            <person name="Daum C."/>
            <person name="Ramamoorthy G.K."/>
            <person name="Gryganskyi A."/>
            <person name="Culley D."/>
            <person name="Magnuson J.K."/>
            <person name="James T.Y."/>
            <person name="O'Malley M.A."/>
            <person name="Stajich J.E."/>
            <person name="Spatafora J.W."/>
            <person name="Visel A."/>
            <person name="Grigoriev I.V."/>
        </authorList>
    </citation>
    <scope>NUCLEOTIDE SEQUENCE [LARGE SCALE GENOMIC DNA]</scope>
    <source>
        <strain evidence="13 14">NRRL 1336</strain>
    </source>
</reference>
<feature type="transmembrane region" description="Helical" evidence="10">
    <location>
        <begin position="270"/>
        <end position="291"/>
    </location>
</feature>
<protein>
    <recommendedName>
        <fullName evidence="12">RING-type domain-containing protein</fullName>
    </recommendedName>
</protein>
<dbReference type="InterPro" id="IPR013083">
    <property type="entry name" value="Znf_RING/FYVE/PHD"/>
</dbReference>
<keyword evidence="3" id="KW-0479">Metal-binding</keyword>
<dbReference type="InterPro" id="IPR001841">
    <property type="entry name" value="Znf_RING"/>
</dbReference>
<evidence type="ECO:0000256" key="10">
    <source>
        <dbReference type="SAM" id="Phobius"/>
    </source>
</evidence>
<dbReference type="CDD" id="cd16454">
    <property type="entry name" value="RING-H2_PA-TM-RING"/>
    <property type="match status" value="1"/>
</dbReference>
<dbReference type="OrthoDB" id="8062037at2759"/>
<dbReference type="GO" id="GO:0008270">
    <property type="term" value="F:zinc ion binding"/>
    <property type="evidence" value="ECO:0007669"/>
    <property type="project" value="UniProtKB-KW"/>
</dbReference>
<feature type="compositionally biased region" description="Low complexity" evidence="9">
    <location>
        <begin position="425"/>
        <end position="445"/>
    </location>
</feature>
<comment type="caution">
    <text evidence="13">The sequence shown here is derived from an EMBL/GenBank/DDBJ whole genome shotgun (WGS) entry which is preliminary data.</text>
</comment>
<dbReference type="AlphaFoldDB" id="A0A1X2I831"/>
<gene>
    <name evidence="13" type="ORF">BCR42DRAFT_356919</name>
</gene>
<keyword evidence="4 8" id="KW-0863">Zinc-finger</keyword>
<keyword evidence="6 10" id="KW-1133">Transmembrane helix</keyword>
<keyword evidence="5" id="KW-0862">Zinc</keyword>
<dbReference type="PANTHER" id="PTHR46539:SF1">
    <property type="entry name" value="E3 UBIQUITIN-PROTEIN LIGASE ATL42"/>
    <property type="match status" value="1"/>
</dbReference>
<dbReference type="PANTHER" id="PTHR46539">
    <property type="entry name" value="E3 UBIQUITIN-PROTEIN LIGASE ATL42"/>
    <property type="match status" value="1"/>
</dbReference>
<feature type="compositionally biased region" description="Low complexity" evidence="9">
    <location>
        <begin position="481"/>
        <end position="493"/>
    </location>
</feature>
<dbReference type="SUPFAM" id="SSF57850">
    <property type="entry name" value="RING/U-box"/>
    <property type="match status" value="1"/>
</dbReference>
<evidence type="ECO:0000256" key="11">
    <source>
        <dbReference type="SAM" id="SignalP"/>
    </source>
</evidence>
<proteinExistence type="predicted"/>
<dbReference type="STRING" id="90262.A0A1X2I831"/>
<evidence type="ECO:0000256" key="3">
    <source>
        <dbReference type="ARBA" id="ARBA00022723"/>
    </source>
</evidence>
<evidence type="ECO:0000256" key="8">
    <source>
        <dbReference type="PROSITE-ProRule" id="PRU00175"/>
    </source>
</evidence>
<dbReference type="PROSITE" id="PS50089">
    <property type="entry name" value="ZF_RING_2"/>
    <property type="match status" value="1"/>
</dbReference>
<evidence type="ECO:0000256" key="4">
    <source>
        <dbReference type="ARBA" id="ARBA00022771"/>
    </source>
</evidence>
<dbReference type="Pfam" id="PF13639">
    <property type="entry name" value="zf-RING_2"/>
    <property type="match status" value="1"/>
</dbReference>
<evidence type="ECO:0000256" key="5">
    <source>
        <dbReference type="ARBA" id="ARBA00022833"/>
    </source>
</evidence>
<comment type="subcellular location">
    <subcellularLocation>
        <location evidence="1">Membrane</location>
    </subcellularLocation>
</comment>
<dbReference type="Gene3D" id="3.30.40.10">
    <property type="entry name" value="Zinc/RING finger domain, C3HC4 (zinc finger)"/>
    <property type="match status" value="1"/>
</dbReference>